<dbReference type="InterPro" id="IPR042098">
    <property type="entry name" value="TauD-like_sf"/>
</dbReference>
<dbReference type="PANTHER" id="PTHR10696:SF21">
    <property type="entry name" value="TAUD_TFDA-LIKE DOMAIN-CONTAINING PROTEIN"/>
    <property type="match status" value="1"/>
</dbReference>
<dbReference type="SUPFAM" id="SSF51197">
    <property type="entry name" value="Clavaminate synthase-like"/>
    <property type="match status" value="1"/>
</dbReference>
<comment type="caution">
    <text evidence="2">The sequence shown here is derived from an EMBL/GenBank/DDBJ whole genome shotgun (WGS) entry which is preliminary data.</text>
</comment>
<reference evidence="2 3" key="1">
    <citation type="journal article" date="2018" name="Nat. Genet.">
        <title>The Rosa genome provides new insights in the design of modern roses.</title>
        <authorList>
            <person name="Bendahmane M."/>
        </authorList>
    </citation>
    <scope>NUCLEOTIDE SEQUENCE [LARGE SCALE GENOMIC DNA]</scope>
    <source>
        <strain evidence="3">cv. Old Blush</strain>
    </source>
</reference>
<dbReference type="OMA" id="ANFYVEM"/>
<gene>
    <name evidence="2" type="ORF">RchiOBHm_Chr2g0140561</name>
</gene>
<dbReference type="GO" id="GO:0016491">
    <property type="term" value="F:oxidoreductase activity"/>
    <property type="evidence" value="ECO:0007669"/>
    <property type="project" value="UniProtKB-KW"/>
</dbReference>
<proteinExistence type="predicted"/>
<name>A0A2P6RXD9_ROSCH</name>
<dbReference type="EMBL" id="PDCK01000040">
    <property type="protein sequence ID" value="PRQ51097.1"/>
    <property type="molecule type" value="Genomic_DNA"/>
</dbReference>
<evidence type="ECO:0000313" key="2">
    <source>
        <dbReference type="EMBL" id="PRQ51097.1"/>
    </source>
</evidence>
<dbReference type="STRING" id="74649.A0A2P6RXD9"/>
<protein>
    <submittedName>
        <fullName evidence="2">Putative TauD/TfdA-like domain-containing protein</fullName>
    </submittedName>
</protein>
<organism evidence="2 3">
    <name type="scientific">Rosa chinensis</name>
    <name type="common">China rose</name>
    <dbReference type="NCBI Taxonomy" id="74649"/>
    <lineage>
        <taxon>Eukaryota</taxon>
        <taxon>Viridiplantae</taxon>
        <taxon>Streptophyta</taxon>
        <taxon>Embryophyta</taxon>
        <taxon>Tracheophyta</taxon>
        <taxon>Spermatophyta</taxon>
        <taxon>Magnoliopsida</taxon>
        <taxon>eudicotyledons</taxon>
        <taxon>Gunneridae</taxon>
        <taxon>Pentapetalae</taxon>
        <taxon>rosids</taxon>
        <taxon>fabids</taxon>
        <taxon>Rosales</taxon>
        <taxon>Rosaceae</taxon>
        <taxon>Rosoideae</taxon>
        <taxon>Rosoideae incertae sedis</taxon>
        <taxon>Rosa</taxon>
    </lineage>
</organism>
<sequence>MAQVYSHAHCIVGSLFSVKMREKYLEFVDKLEEHGLLCTRVLGEGDDPSSPIGRSWKSTFLTKDKDIAKQSWNGWNLEDGVKSIMGPISAVKYNSTRQRKIWFNSMVAVYIGWKDARNDHVKAVTFGNGTSLPMDIIHNCLKILEEESVVIPWQRDDVLLLDDLAVLHSRKSFSPPCRMMASLGK</sequence>
<dbReference type="Gene3D" id="3.60.130.10">
    <property type="entry name" value="Clavaminate synthase-like"/>
    <property type="match status" value="1"/>
</dbReference>
<dbReference type="Gramene" id="PRQ51097">
    <property type="protein sequence ID" value="PRQ51097"/>
    <property type="gene ID" value="RchiOBHm_Chr2g0140561"/>
</dbReference>
<dbReference type="PANTHER" id="PTHR10696">
    <property type="entry name" value="GAMMA-BUTYROBETAINE HYDROXYLASE-RELATED"/>
    <property type="match status" value="1"/>
</dbReference>
<evidence type="ECO:0000313" key="3">
    <source>
        <dbReference type="Proteomes" id="UP000238479"/>
    </source>
</evidence>
<keyword evidence="1" id="KW-0560">Oxidoreductase</keyword>
<dbReference type="Proteomes" id="UP000238479">
    <property type="component" value="Chromosome 2"/>
</dbReference>
<evidence type="ECO:0000256" key="1">
    <source>
        <dbReference type="ARBA" id="ARBA00023002"/>
    </source>
</evidence>
<dbReference type="AlphaFoldDB" id="A0A2P6RXD9"/>
<accession>A0A2P6RXD9</accession>
<dbReference type="InterPro" id="IPR050411">
    <property type="entry name" value="AlphaKG_dependent_hydroxylases"/>
</dbReference>
<keyword evidence="3" id="KW-1185">Reference proteome</keyword>